<proteinExistence type="predicted"/>
<sequence length="80" mass="9175">MVLENRKGDKPIPDNLNEVLNNLQLLALQKAEGFGWKLKFVRRPLFQEVVPVITDPSGDKIGILERNGEINMHPDTRIRQ</sequence>
<reference evidence="1 2" key="1">
    <citation type="submission" date="2016-06" db="EMBL/GenBank/DDBJ databases">
        <title>Genome sequence of endosymbiont of Candidatus Endolucinida thiodiazotropha.</title>
        <authorList>
            <person name="Poehlein A."/>
            <person name="Koenig S."/>
            <person name="Heiden S.E."/>
            <person name="Thuermer A."/>
            <person name="Voget S."/>
            <person name="Daniel R."/>
            <person name="Markert S."/>
            <person name="Gros O."/>
            <person name="Schweder T."/>
        </authorList>
    </citation>
    <scope>NUCLEOTIDE SEQUENCE [LARGE SCALE GENOMIC DNA]</scope>
    <source>
        <strain evidence="1 2">COS</strain>
    </source>
</reference>
<comment type="caution">
    <text evidence="1">The sequence shown here is derived from an EMBL/GenBank/DDBJ whole genome shotgun (WGS) entry which is preliminary data.</text>
</comment>
<name>A0A7Z0VLP2_9GAMM</name>
<gene>
    <name evidence="1" type="ORF">CODIS_17190</name>
</gene>
<dbReference type="AlphaFoldDB" id="A0A7Z0VLP2"/>
<accession>A0A7Z0VLP2</accession>
<dbReference type="RefSeq" id="WP_069123832.1">
    <property type="nucleotide sequence ID" value="NZ_MARB01000008.1"/>
</dbReference>
<evidence type="ECO:0000313" key="1">
    <source>
        <dbReference type="EMBL" id="ODJ87948.1"/>
    </source>
</evidence>
<dbReference type="OrthoDB" id="6025219at2"/>
<keyword evidence="2" id="KW-1185">Reference proteome</keyword>
<dbReference type="Proteomes" id="UP000094769">
    <property type="component" value="Unassembled WGS sequence"/>
</dbReference>
<dbReference type="EMBL" id="MARB01000008">
    <property type="protein sequence ID" value="ODJ87948.1"/>
    <property type="molecule type" value="Genomic_DNA"/>
</dbReference>
<protein>
    <submittedName>
        <fullName evidence="1">Uncharacterized protein</fullName>
    </submittedName>
</protein>
<evidence type="ECO:0000313" key="2">
    <source>
        <dbReference type="Proteomes" id="UP000094769"/>
    </source>
</evidence>
<organism evidence="1 2">
    <name type="scientific">Candidatus Thiodiazotropha endolucinida</name>
    <dbReference type="NCBI Taxonomy" id="1655433"/>
    <lineage>
        <taxon>Bacteria</taxon>
        <taxon>Pseudomonadati</taxon>
        <taxon>Pseudomonadota</taxon>
        <taxon>Gammaproteobacteria</taxon>
        <taxon>Chromatiales</taxon>
        <taxon>Sedimenticolaceae</taxon>
        <taxon>Candidatus Thiodiazotropha</taxon>
    </lineage>
</organism>